<protein>
    <submittedName>
        <fullName evidence="2">Carboxypeptidase-like regulatory domain-containing protein</fullName>
    </submittedName>
</protein>
<dbReference type="Gene3D" id="2.60.40.1120">
    <property type="entry name" value="Carboxypeptidase-like, regulatory domain"/>
    <property type="match status" value="1"/>
</dbReference>
<evidence type="ECO:0000313" key="3">
    <source>
        <dbReference type="Proteomes" id="UP001549799"/>
    </source>
</evidence>
<name>A0ABV2SRB8_9FLAO</name>
<keyword evidence="3" id="KW-1185">Reference proteome</keyword>
<feature type="chain" id="PRO_5045217450" evidence="1">
    <location>
        <begin position="19"/>
        <end position="128"/>
    </location>
</feature>
<dbReference type="SUPFAM" id="SSF49464">
    <property type="entry name" value="Carboxypeptidase regulatory domain-like"/>
    <property type="match status" value="1"/>
</dbReference>
<evidence type="ECO:0000256" key="1">
    <source>
        <dbReference type="SAM" id="SignalP"/>
    </source>
</evidence>
<accession>A0ABV2SRB8</accession>
<keyword evidence="1" id="KW-0732">Signal</keyword>
<reference evidence="2 3" key="1">
    <citation type="submission" date="2024-07" db="EMBL/GenBank/DDBJ databases">
        <title>The genome sequence of type strain Sediminicola arcticus GDMCC 1.2805.</title>
        <authorList>
            <person name="Liu Y."/>
        </authorList>
    </citation>
    <scope>NUCLEOTIDE SEQUENCE [LARGE SCALE GENOMIC DNA]</scope>
    <source>
        <strain evidence="2 3">GDMCC 1.2805</strain>
    </source>
</reference>
<feature type="signal peptide" evidence="1">
    <location>
        <begin position="1"/>
        <end position="18"/>
    </location>
</feature>
<dbReference type="Pfam" id="PF13715">
    <property type="entry name" value="CarbopepD_reg_2"/>
    <property type="match status" value="1"/>
</dbReference>
<gene>
    <name evidence="2" type="ORF">ABXZ36_03435</name>
</gene>
<dbReference type="RefSeq" id="WP_354614072.1">
    <property type="nucleotide sequence ID" value="NZ_JBEXAE010000001.1"/>
</dbReference>
<proteinExistence type="predicted"/>
<evidence type="ECO:0000313" key="2">
    <source>
        <dbReference type="EMBL" id="MET6989698.1"/>
    </source>
</evidence>
<dbReference type="EMBL" id="JBEXAE010000001">
    <property type="protein sequence ID" value="MET6989698.1"/>
    <property type="molecule type" value="Genomic_DNA"/>
</dbReference>
<dbReference type="Proteomes" id="UP001549799">
    <property type="component" value="Unassembled WGS sequence"/>
</dbReference>
<comment type="caution">
    <text evidence="2">The sequence shown here is derived from an EMBL/GenBank/DDBJ whole genome shotgun (WGS) entry which is preliminary data.</text>
</comment>
<dbReference type="InterPro" id="IPR008969">
    <property type="entry name" value="CarboxyPept-like_regulatory"/>
</dbReference>
<organism evidence="2 3">
    <name type="scientific">Sediminicola arcticus</name>
    <dbReference type="NCBI Taxonomy" id="1574308"/>
    <lineage>
        <taxon>Bacteria</taxon>
        <taxon>Pseudomonadati</taxon>
        <taxon>Bacteroidota</taxon>
        <taxon>Flavobacteriia</taxon>
        <taxon>Flavobacteriales</taxon>
        <taxon>Flavobacteriaceae</taxon>
        <taxon>Sediminicola</taxon>
    </lineage>
</organism>
<sequence length="128" mass="14209">MNKLFVIGILLISGLGFAQNDGSVRGTILDYDMNNEPMLYANIKVKNTSYSAETNFHGNFEIPNVEPGNYTLVISYLGYETLELPLVVSENNVTEIHDGLETKKLTLGDISSLDYNNDSSSIELRTKL</sequence>